<evidence type="ECO:0000313" key="3">
    <source>
        <dbReference type="Proteomes" id="UP000000486"/>
    </source>
</evidence>
<accession>A0A0E0USW3</accession>
<proteinExistence type="predicted"/>
<name>A0A0E0USW3_LISMM</name>
<sequence length="132" mass="15593">MGSFFASFVDWLIGSPGRFVVNLIEDNMLIFMFVVMIYATTILYAKWTLAYYLPKKMNQLAEMKTWELDELYAAWQTEKKALPWYILVPSRNEFWVKSARNAPESTKLLHFSQQKLKLSDKEKLQKIIEIQS</sequence>
<keyword evidence="1" id="KW-0472">Membrane</keyword>
<keyword evidence="1" id="KW-1133">Transmembrane helix</keyword>
<reference evidence="2 3" key="1">
    <citation type="journal article" date="2011" name="J. Bacteriol.">
        <title>Genome sequence of the nonpathogenic Listeria monocytogenes serovar 4a strain M7.</title>
        <authorList>
            <person name="Chen J."/>
            <person name="Xia Y."/>
            <person name="Cheng C."/>
            <person name="Fang C."/>
            <person name="Shan Y."/>
            <person name="Jin G."/>
            <person name="Fang W."/>
        </authorList>
    </citation>
    <scope>NUCLEOTIDE SEQUENCE [LARGE SCALE GENOMIC DNA]</scope>
    <source>
        <strain evidence="2 3">M7</strain>
    </source>
</reference>
<protein>
    <submittedName>
        <fullName evidence="2">Uncharacterized protein</fullName>
    </submittedName>
</protein>
<dbReference type="GeneID" id="93233952"/>
<dbReference type="Proteomes" id="UP000000486">
    <property type="component" value="Chromosome"/>
</dbReference>
<gene>
    <name evidence="2" type="ordered locus">LMM7_0526</name>
</gene>
<dbReference type="PATRIC" id="fig|1030009.3.peg.516"/>
<dbReference type="HOGENOM" id="CLU_157897_0_0_9"/>
<feature type="transmembrane region" description="Helical" evidence="1">
    <location>
        <begin position="28"/>
        <end position="53"/>
    </location>
</feature>
<evidence type="ECO:0000313" key="2">
    <source>
        <dbReference type="EMBL" id="AEH91532.1"/>
    </source>
</evidence>
<dbReference type="RefSeq" id="WP_003725715.1">
    <property type="nucleotide sequence ID" value="NC_017537.1"/>
</dbReference>
<keyword evidence="1" id="KW-0812">Transmembrane</keyword>
<dbReference type="KEGG" id="lmq:LMM7_0526"/>
<organism evidence="2 3">
    <name type="scientific">Listeria monocytogenes serotype 4a (strain M7)</name>
    <dbReference type="NCBI Taxonomy" id="1030009"/>
    <lineage>
        <taxon>Bacteria</taxon>
        <taxon>Bacillati</taxon>
        <taxon>Bacillota</taxon>
        <taxon>Bacilli</taxon>
        <taxon>Bacillales</taxon>
        <taxon>Listeriaceae</taxon>
        <taxon>Listeria</taxon>
    </lineage>
</organism>
<evidence type="ECO:0000256" key="1">
    <source>
        <dbReference type="SAM" id="Phobius"/>
    </source>
</evidence>
<dbReference type="AlphaFoldDB" id="A0A0E0USW3"/>
<dbReference type="EMBL" id="CP002816">
    <property type="protein sequence ID" value="AEH91532.1"/>
    <property type="molecule type" value="Genomic_DNA"/>
</dbReference>